<dbReference type="InterPro" id="IPR000719">
    <property type="entry name" value="Prot_kinase_dom"/>
</dbReference>
<evidence type="ECO:0000256" key="9">
    <source>
        <dbReference type="SAM" id="Phobius"/>
    </source>
</evidence>
<keyword evidence="9" id="KW-1133">Transmembrane helix</keyword>
<accession>A0A1H2TJC8</accession>
<dbReference type="AlphaFoldDB" id="A0A1H2TJC8"/>
<comment type="catalytic activity">
    <reaction evidence="7">
        <text>L-threonyl-[protein] + ATP = O-phospho-L-threonyl-[protein] + ADP + H(+)</text>
        <dbReference type="Rhea" id="RHEA:46608"/>
        <dbReference type="Rhea" id="RHEA-COMP:11060"/>
        <dbReference type="Rhea" id="RHEA-COMP:11605"/>
        <dbReference type="ChEBI" id="CHEBI:15378"/>
        <dbReference type="ChEBI" id="CHEBI:30013"/>
        <dbReference type="ChEBI" id="CHEBI:30616"/>
        <dbReference type="ChEBI" id="CHEBI:61977"/>
        <dbReference type="ChEBI" id="CHEBI:456216"/>
        <dbReference type="EC" id="2.7.11.1"/>
    </reaction>
</comment>
<dbReference type="PROSITE" id="PS00108">
    <property type="entry name" value="PROTEIN_KINASE_ST"/>
    <property type="match status" value="1"/>
</dbReference>
<protein>
    <recommendedName>
        <fullName evidence="1">non-specific serine/threonine protein kinase</fullName>
        <ecNumber evidence="1">2.7.11.1</ecNumber>
    </recommendedName>
</protein>
<evidence type="ECO:0000313" key="11">
    <source>
        <dbReference type="EMBL" id="SDW44053.1"/>
    </source>
</evidence>
<dbReference type="Pfam" id="PF00069">
    <property type="entry name" value="Pkinase"/>
    <property type="match status" value="1"/>
</dbReference>
<dbReference type="SUPFAM" id="SSF56112">
    <property type="entry name" value="Protein kinase-like (PK-like)"/>
    <property type="match status" value="1"/>
</dbReference>
<evidence type="ECO:0000256" key="5">
    <source>
        <dbReference type="ARBA" id="ARBA00022777"/>
    </source>
</evidence>
<keyword evidence="5 11" id="KW-0418">Kinase</keyword>
<feature type="transmembrane region" description="Helical" evidence="9">
    <location>
        <begin position="242"/>
        <end position="262"/>
    </location>
</feature>
<dbReference type="Proteomes" id="UP000182429">
    <property type="component" value="Unassembled WGS sequence"/>
</dbReference>
<evidence type="ECO:0000256" key="1">
    <source>
        <dbReference type="ARBA" id="ARBA00012513"/>
    </source>
</evidence>
<organism evidence="11 12">
    <name type="scientific">Kandleria vitulina</name>
    <dbReference type="NCBI Taxonomy" id="1630"/>
    <lineage>
        <taxon>Bacteria</taxon>
        <taxon>Bacillati</taxon>
        <taxon>Bacillota</taxon>
        <taxon>Erysipelotrichia</taxon>
        <taxon>Erysipelotrichales</taxon>
        <taxon>Coprobacillaceae</taxon>
        <taxon>Kandleria</taxon>
    </lineage>
</organism>
<keyword evidence="4" id="KW-0547">Nucleotide-binding</keyword>
<dbReference type="Gene3D" id="1.10.510.10">
    <property type="entry name" value="Transferase(Phosphotransferase) domain 1"/>
    <property type="match status" value="1"/>
</dbReference>
<keyword evidence="3" id="KW-0808">Transferase</keyword>
<dbReference type="InterPro" id="IPR011009">
    <property type="entry name" value="Kinase-like_dom_sf"/>
</dbReference>
<dbReference type="PANTHER" id="PTHR24363">
    <property type="entry name" value="SERINE/THREONINE PROTEIN KINASE"/>
    <property type="match status" value="1"/>
</dbReference>
<reference evidence="11 12" key="1">
    <citation type="submission" date="2016-10" db="EMBL/GenBank/DDBJ databases">
        <authorList>
            <person name="de Groot N.N."/>
        </authorList>
    </citation>
    <scope>NUCLEOTIDE SEQUENCE [LARGE SCALE GENOMIC DNA]</scope>
    <source>
        <strain evidence="11 12">S3b</strain>
    </source>
</reference>
<dbReference type="SMART" id="SM00220">
    <property type="entry name" value="S_TKc"/>
    <property type="match status" value="1"/>
</dbReference>
<dbReference type="OrthoDB" id="9788659at2"/>
<evidence type="ECO:0000256" key="6">
    <source>
        <dbReference type="ARBA" id="ARBA00022840"/>
    </source>
</evidence>
<feature type="transmembrane region" description="Helical" evidence="9">
    <location>
        <begin position="308"/>
        <end position="329"/>
    </location>
</feature>
<feature type="transmembrane region" description="Helical" evidence="9">
    <location>
        <begin position="268"/>
        <end position="288"/>
    </location>
</feature>
<evidence type="ECO:0000256" key="4">
    <source>
        <dbReference type="ARBA" id="ARBA00022741"/>
    </source>
</evidence>
<dbReference type="RefSeq" id="WP_074686308.1">
    <property type="nucleotide sequence ID" value="NZ_FNNF01000014.1"/>
</dbReference>
<dbReference type="EMBL" id="FNNF01000014">
    <property type="protein sequence ID" value="SDW44053.1"/>
    <property type="molecule type" value="Genomic_DNA"/>
</dbReference>
<dbReference type="EC" id="2.7.11.1" evidence="1"/>
<name>A0A1H2TJC8_9FIRM</name>
<gene>
    <name evidence="11" type="ORF">SAMN04487759_11429</name>
</gene>
<evidence type="ECO:0000256" key="3">
    <source>
        <dbReference type="ARBA" id="ARBA00022679"/>
    </source>
</evidence>
<keyword evidence="9" id="KW-0812">Transmembrane</keyword>
<dbReference type="STRING" id="1630.SAMN05216514_101187"/>
<dbReference type="GO" id="GO:0004674">
    <property type="term" value="F:protein serine/threonine kinase activity"/>
    <property type="evidence" value="ECO:0007669"/>
    <property type="project" value="UniProtKB-KW"/>
</dbReference>
<evidence type="ECO:0000313" key="12">
    <source>
        <dbReference type="Proteomes" id="UP000182429"/>
    </source>
</evidence>
<dbReference type="PANTHER" id="PTHR24363:SF0">
    <property type="entry name" value="SERINE_THREONINE KINASE LIKE DOMAIN CONTAINING 1"/>
    <property type="match status" value="1"/>
</dbReference>
<keyword evidence="9" id="KW-0472">Membrane</keyword>
<keyword evidence="2" id="KW-0723">Serine/threonine-protein kinase</keyword>
<evidence type="ECO:0000256" key="8">
    <source>
        <dbReference type="ARBA" id="ARBA00048679"/>
    </source>
</evidence>
<dbReference type="eggNOG" id="COG0515">
    <property type="taxonomic scope" value="Bacteria"/>
</dbReference>
<dbReference type="InterPro" id="IPR008271">
    <property type="entry name" value="Ser/Thr_kinase_AS"/>
</dbReference>
<proteinExistence type="predicted"/>
<dbReference type="PROSITE" id="PS50011">
    <property type="entry name" value="PROTEIN_KINASE_DOM"/>
    <property type="match status" value="1"/>
</dbReference>
<feature type="domain" description="Protein kinase" evidence="10">
    <location>
        <begin position="1"/>
        <end position="246"/>
    </location>
</feature>
<sequence>MKNYSHLEVIKTSKEKSIFKVEREEIIHTPFIERILPLSYEKLYRELSHLDTQIPKIEEIEVEDDQLIVIEEYIDKPLLSDYMKTHELSLLEIKMIMSQLCDILHVLHNVTPPIIHRDIKPENIFYDGKTVILGDFDIARHLSEASKDTQVLGSIGYASPEQFGLNQTTTLSDIYSLGVLLNVLLTGELPSVKVVEGPLRKVVIKATATIQSQRYKDVIEMKEAINKTDFPPLPGFRSKKKVNMIIGTIVYLSILYCSFTMTDTQRKIQLGLRFWTLFMFMFTIAMIFNYNNLHSHIPFMKGSKIKKLFIGLLFYLIILFTSAMVLIMIEEVIKTFVC</sequence>
<dbReference type="GO" id="GO:0005524">
    <property type="term" value="F:ATP binding"/>
    <property type="evidence" value="ECO:0007669"/>
    <property type="project" value="UniProtKB-KW"/>
</dbReference>
<evidence type="ECO:0000259" key="10">
    <source>
        <dbReference type="PROSITE" id="PS50011"/>
    </source>
</evidence>
<comment type="catalytic activity">
    <reaction evidence="8">
        <text>L-seryl-[protein] + ATP = O-phospho-L-seryl-[protein] + ADP + H(+)</text>
        <dbReference type="Rhea" id="RHEA:17989"/>
        <dbReference type="Rhea" id="RHEA-COMP:9863"/>
        <dbReference type="Rhea" id="RHEA-COMP:11604"/>
        <dbReference type="ChEBI" id="CHEBI:15378"/>
        <dbReference type="ChEBI" id="CHEBI:29999"/>
        <dbReference type="ChEBI" id="CHEBI:30616"/>
        <dbReference type="ChEBI" id="CHEBI:83421"/>
        <dbReference type="ChEBI" id="CHEBI:456216"/>
        <dbReference type="EC" id="2.7.11.1"/>
    </reaction>
</comment>
<evidence type="ECO:0000256" key="2">
    <source>
        <dbReference type="ARBA" id="ARBA00022527"/>
    </source>
</evidence>
<evidence type="ECO:0000256" key="7">
    <source>
        <dbReference type="ARBA" id="ARBA00047899"/>
    </source>
</evidence>
<keyword evidence="6" id="KW-0067">ATP-binding</keyword>